<accession>A0ABR3VYE4</accession>
<protein>
    <submittedName>
        <fullName evidence="1">Uncharacterized protein</fullName>
    </submittedName>
</protein>
<sequence>MTGAYPSAHIPPPPQVGRHPGLVCNGFTILLDTVTVFGLRSASLTLSSTPSIGGRICPSPYERTRRWVAGDQVSHTRSPLNEKPPGSLCCVVVLGRLVRSPQDIFPQRAVAREQVFQKREKALPLLGCRGYFLHPPFLPSTCCRAPEPCPASLPAFVIARKPIGSFARP</sequence>
<proteinExistence type="predicted"/>
<gene>
    <name evidence="1" type="ORF">VTK73DRAFT_10135</name>
</gene>
<dbReference type="EMBL" id="JAZHXJ010000925">
    <property type="protein sequence ID" value="KAL1848361.1"/>
    <property type="molecule type" value="Genomic_DNA"/>
</dbReference>
<reference evidence="1 2" key="1">
    <citation type="journal article" date="2024" name="Commun. Biol.">
        <title>Comparative genomic analysis of thermophilic fungi reveals convergent evolutionary adaptations and gene losses.</title>
        <authorList>
            <person name="Steindorff A.S."/>
            <person name="Aguilar-Pontes M.V."/>
            <person name="Robinson A.J."/>
            <person name="Andreopoulos B."/>
            <person name="LaButti K."/>
            <person name="Kuo A."/>
            <person name="Mondo S."/>
            <person name="Riley R."/>
            <person name="Otillar R."/>
            <person name="Haridas S."/>
            <person name="Lipzen A."/>
            <person name="Grimwood J."/>
            <person name="Schmutz J."/>
            <person name="Clum A."/>
            <person name="Reid I.D."/>
            <person name="Moisan M.C."/>
            <person name="Butler G."/>
            <person name="Nguyen T.T.M."/>
            <person name="Dewar K."/>
            <person name="Conant G."/>
            <person name="Drula E."/>
            <person name="Henrissat B."/>
            <person name="Hansel C."/>
            <person name="Singer S."/>
            <person name="Hutchinson M.I."/>
            <person name="de Vries R.P."/>
            <person name="Natvig D.O."/>
            <person name="Powell A.J."/>
            <person name="Tsang A."/>
            <person name="Grigoriev I.V."/>
        </authorList>
    </citation>
    <scope>NUCLEOTIDE SEQUENCE [LARGE SCALE GENOMIC DNA]</scope>
    <source>
        <strain evidence="1 2">ATCC 24622</strain>
    </source>
</reference>
<organism evidence="1 2">
    <name type="scientific">Phialemonium thermophilum</name>
    <dbReference type="NCBI Taxonomy" id="223376"/>
    <lineage>
        <taxon>Eukaryota</taxon>
        <taxon>Fungi</taxon>
        <taxon>Dikarya</taxon>
        <taxon>Ascomycota</taxon>
        <taxon>Pezizomycotina</taxon>
        <taxon>Sordariomycetes</taxon>
        <taxon>Sordariomycetidae</taxon>
        <taxon>Cephalothecales</taxon>
        <taxon>Cephalothecaceae</taxon>
        <taxon>Phialemonium</taxon>
    </lineage>
</organism>
<name>A0ABR3VYE4_9PEZI</name>
<evidence type="ECO:0000313" key="1">
    <source>
        <dbReference type="EMBL" id="KAL1848361.1"/>
    </source>
</evidence>
<dbReference type="Proteomes" id="UP001586593">
    <property type="component" value="Unassembled WGS sequence"/>
</dbReference>
<evidence type="ECO:0000313" key="2">
    <source>
        <dbReference type="Proteomes" id="UP001586593"/>
    </source>
</evidence>
<comment type="caution">
    <text evidence="1">The sequence shown here is derived from an EMBL/GenBank/DDBJ whole genome shotgun (WGS) entry which is preliminary data.</text>
</comment>
<keyword evidence="2" id="KW-1185">Reference proteome</keyword>